<protein>
    <submittedName>
        <fullName evidence="1">Uncharacterized protein</fullName>
    </submittedName>
</protein>
<dbReference type="Proteomes" id="UP000664654">
    <property type="component" value="Unassembled WGS sequence"/>
</dbReference>
<dbReference type="EMBL" id="JAFKCV010000004">
    <property type="protein sequence ID" value="MBN7825426.1"/>
    <property type="molecule type" value="Genomic_DNA"/>
</dbReference>
<dbReference type="InterPro" id="IPR023614">
    <property type="entry name" value="Porin_dom_sf"/>
</dbReference>
<sequence>MFINSRAGPGMLCALFLYLFSPTGLAEPYLAYRMQAKCSTCHVNPLGGGMRNEFGAYFGYNQLPASVSDLSSAQMGRLTDFVGLGGDLRYNAEYQQDDSDTEASTFRMDSAQLYLALKPSSNLTFYLDQRVAPGSAINREALLMYRFDSGHYVKAGKMYAPVGLRLEDDEALVRQTSGYNFDSSDNGVEVGLEFDRASLSLFVMNGTSAVSNNDKHFLYGLRGEYLLGGFRLGSTLLSNPGDQADELLVNLYGGWSWREWTLLAEADLIRVDHEDGTHNERWAGLFEVNYQWRPGLNLKLTSEYLDPDRDIEENQQTRYSVVVEYTPLSNLQLRMGWRSSQGIPQQPERSTKKLFAQAHLYF</sequence>
<dbReference type="AlphaFoldDB" id="A0A939DP81"/>
<gene>
    <name evidence="1" type="ORF">J0A66_09355</name>
</gene>
<keyword evidence="2" id="KW-1185">Reference proteome</keyword>
<dbReference type="SUPFAM" id="SSF56935">
    <property type="entry name" value="Porins"/>
    <property type="match status" value="1"/>
</dbReference>
<evidence type="ECO:0000313" key="2">
    <source>
        <dbReference type="Proteomes" id="UP000664654"/>
    </source>
</evidence>
<proteinExistence type="predicted"/>
<evidence type="ECO:0000313" key="1">
    <source>
        <dbReference type="EMBL" id="MBN7825426.1"/>
    </source>
</evidence>
<dbReference type="Gene3D" id="2.40.160.10">
    <property type="entry name" value="Porin"/>
    <property type="match status" value="1"/>
</dbReference>
<reference evidence="1" key="1">
    <citation type="submission" date="2021-03" db="EMBL/GenBank/DDBJ databases">
        <title>novel species isolated from a fishpond in China.</title>
        <authorList>
            <person name="Lu H."/>
            <person name="Cai Z."/>
        </authorList>
    </citation>
    <scope>NUCLEOTIDE SEQUENCE</scope>
    <source>
        <strain evidence="1">JCM 30855</strain>
    </source>
</reference>
<comment type="caution">
    <text evidence="1">The sequence shown here is derived from an EMBL/GenBank/DDBJ whole genome shotgun (WGS) entry which is preliminary data.</text>
</comment>
<accession>A0A939DP81</accession>
<name>A0A939DP81_9ALTE</name>
<organism evidence="1 2">
    <name type="scientific">Bowmanella dokdonensis</name>
    <dbReference type="NCBI Taxonomy" id="751969"/>
    <lineage>
        <taxon>Bacteria</taxon>
        <taxon>Pseudomonadati</taxon>
        <taxon>Pseudomonadota</taxon>
        <taxon>Gammaproteobacteria</taxon>
        <taxon>Alteromonadales</taxon>
        <taxon>Alteromonadaceae</taxon>
        <taxon>Bowmanella</taxon>
    </lineage>
</organism>
<dbReference type="RefSeq" id="WP_206573534.1">
    <property type="nucleotide sequence ID" value="NZ_JAFKCV010000004.1"/>
</dbReference>